<dbReference type="CDD" id="cd00093">
    <property type="entry name" value="HTH_XRE"/>
    <property type="match status" value="1"/>
</dbReference>
<evidence type="ECO:0000259" key="4">
    <source>
        <dbReference type="Pfam" id="PF01381"/>
    </source>
</evidence>
<dbReference type="SUPFAM" id="SSF47413">
    <property type="entry name" value="lambda repressor-like DNA-binding domains"/>
    <property type="match status" value="1"/>
</dbReference>
<dbReference type="PANTHER" id="PTHR36924:SF1">
    <property type="entry name" value="ANTITOXIN HIGA-1"/>
    <property type="match status" value="1"/>
</dbReference>
<reference evidence="5" key="1">
    <citation type="submission" date="2021-06" db="EMBL/GenBank/DDBJ databases">
        <authorList>
            <person name="Kallberg Y."/>
            <person name="Tangrot J."/>
            <person name="Rosling A."/>
        </authorList>
    </citation>
    <scope>NUCLEOTIDE SEQUENCE</scope>
    <source>
        <strain evidence="5">MT106</strain>
    </source>
</reference>
<dbReference type="NCBIfam" id="TIGR02607">
    <property type="entry name" value="antidote_HigA"/>
    <property type="match status" value="1"/>
</dbReference>
<gene>
    <name evidence="5" type="ORF">AGERDE_LOCUS11001</name>
</gene>
<protein>
    <submittedName>
        <fullName evidence="5">10149_t:CDS:1</fullName>
    </submittedName>
</protein>
<keyword evidence="6" id="KW-1185">Reference proteome</keyword>
<evidence type="ECO:0000313" key="5">
    <source>
        <dbReference type="EMBL" id="CAG8641660.1"/>
    </source>
</evidence>
<evidence type="ECO:0000313" key="6">
    <source>
        <dbReference type="Proteomes" id="UP000789831"/>
    </source>
</evidence>
<comment type="caution">
    <text evidence="5">The sequence shown here is derived from an EMBL/GenBank/DDBJ whole genome shotgun (WGS) entry which is preliminary data.</text>
</comment>
<dbReference type="GO" id="GO:0003677">
    <property type="term" value="F:DNA binding"/>
    <property type="evidence" value="ECO:0007669"/>
    <property type="project" value="UniProtKB-KW"/>
</dbReference>
<proteinExistence type="inferred from homology"/>
<dbReference type="AlphaFoldDB" id="A0A9N9DMV5"/>
<dbReference type="InterPro" id="IPR010982">
    <property type="entry name" value="Lambda_DNA-bd_dom_sf"/>
</dbReference>
<evidence type="ECO:0000256" key="2">
    <source>
        <dbReference type="ARBA" id="ARBA00023125"/>
    </source>
</evidence>
<evidence type="ECO:0000256" key="3">
    <source>
        <dbReference type="ARBA" id="ARBA00035107"/>
    </source>
</evidence>
<comment type="similarity">
    <text evidence="1">Belongs to the MBF1 family.</text>
</comment>
<feature type="domain" description="HTH cro/C1-type" evidence="4">
    <location>
        <begin position="16"/>
        <end position="63"/>
    </location>
</feature>
<accession>A0A9N9DMV5</accession>
<evidence type="ECO:0000256" key="1">
    <source>
        <dbReference type="ARBA" id="ARBA00009802"/>
    </source>
</evidence>
<name>A0A9N9DMV5_9GLOM</name>
<organism evidence="5 6">
    <name type="scientific">Ambispora gerdemannii</name>
    <dbReference type="NCBI Taxonomy" id="144530"/>
    <lineage>
        <taxon>Eukaryota</taxon>
        <taxon>Fungi</taxon>
        <taxon>Fungi incertae sedis</taxon>
        <taxon>Mucoromycota</taxon>
        <taxon>Glomeromycotina</taxon>
        <taxon>Glomeromycetes</taxon>
        <taxon>Archaeosporales</taxon>
        <taxon>Ambisporaceae</taxon>
        <taxon>Ambispora</taxon>
    </lineage>
</organism>
<dbReference type="PANTHER" id="PTHR36924">
    <property type="entry name" value="ANTITOXIN HIGA-1"/>
    <property type="match status" value="1"/>
</dbReference>
<dbReference type="Proteomes" id="UP000789831">
    <property type="component" value="Unassembled WGS sequence"/>
</dbReference>
<dbReference type="EMBL" id="CAJVPL010004004">
    <property type="protein sequence ID" value="CAG8641660.1"/>
    <property type="molecule type" value="Genomic_DNA"/>
</dbReference>
<dbReference type="InterPro" id="IPR001387">
    <property type="entry name" value="Cro/C1-type_HTH"/>
</dbReference>
<comment type="function">
    <text evidence="3">Transcriptional coactivator that stimulates GCN4-dependent transcriptional activity by bridging the DNA-binding region of GCN4 and TBP (SPT15), thereby recruiting TBP to GCN4-bound promoters. Involved in induction of the ribosome quality control (RQC) pathway; a pathway that degrades nascent peptide chains during problematic translation. Required to prevent stalled ribosomes from frameshifting.</text>
</comment>
<dbReference type="Gene3D" id="1.10.260.40">
    <property type="entry name" value="lambda repressor-like DNA-binding domains"/>
    <property type="match status" value="1"/>
</dbReference>
<dbReference type="InterPro" id="IPR013430">
    <property type="entry name" value="Toxin_antidote_HigA"/>
</dbReference>
<dbReference type="OrthoDB" id="2425154at2759"/>
<keyword evidence="2" id="KW-0238">DNA-binding</keyword>
<sequence>MRAPIHPGEMLREEFLAPLNMKPEELAQKINVPPKTIKDICQEKKDLTPEIICRLAVYFKMSYEF</sequence>
<dbReference type="Pfam" id="PF01381">
    <property type="entry name" value="HTH_3"/>
    <property type="match status" value="1"/>
</dbReference>